<accession>A0A3P1SX06</accession>
<dbReference type="OrthoDB" id="5877096at2"/>
<dbReference type="AlphaFoldDB" id="A0A3P1SX06"/>
<dbReference type="PRINTS" id="PR01438">
    <property type="entry name" value="UNVRSLSTRESS"/>
</dbReference>
<dbReference type="PANTHER" id="PTHR46268:SF6">
    <property type="entry name" value="UNIVERSAL STRESS PROTEIN UP12"/>
    <property type="match status" value="1"/>
</dbReference>
<dbReference type="Gene3D" id="3.40.50.620">
    <property type="entry name" value="HUPs"/>
    <property type="match status" value="1"/>
</dbReference>
<comment type="caution">
    <text evidence="3">The sequence shown here is derived from an EMBL/GenBank/DDBJ whole genome shotgun (WGS) entry which is preliminary data.</text>
</comment>
<dbReference type="EMBL" id="RQXV01000001">
    <property type="protein sequence ID" value="RRD01066.1"/>
    <property type="molecule type" value="Genomic_DNA"/>
</dbReference>
<organism evidence="3 4">
    <name type="scientific">Amphritea balenae</name>
    <dbReference type="NCBI Taxonomy" id="452629"/>
    <lineage>
        <taxon>Bacteria</taxon>
        <taxon>Pseudomonadati</taxon>
        <taxon>Pseudomonadota</taxon>
        <taxon>Gammaproteobacteria</taxon>
        <taxon>Oceanospirillales</taxon>
        <taxon>Oceanospirillaceae</taxon>
        <taxon>Amphritea</taxon>
    </lineage>
</organism>
<feature type="domain" description="UspA" evidence="2">
    <location>
        <begin position="5"/>
        <end position="155"/>
    </location>
</feature>
<dbReference type="Pfam" id="PF00582">
    <property type="entry name" value="Usp"/>
    <property type="match status" value="1"/>
</dbReference>
<dbReference type="RefSeq" id="WP_124924138.1">
    <property type="nucleotide sequence ID" value="NZ_BMOH01000001.1"/>
</dbReference>
<reference evidence="3 4" key="1">
    <citation type="submission" date="2018-11" db="EMBL/GenBank/DDBJ databases">
        <title>The draft genome sequence of Amphritea balenae JAMM 1525T.</title>
        <authorList>
            <person name="Fang Z."/>
            <person name="Zhang Y."/>
            <person name="Han X."/>
        </authorList>
    </citation>
    <scope>NUCLEOTIDE SEQUENCE [LARGE SCALE GENOMIC DNA]</scope>
    <source>
        <strain evidence="3 4">JAMM 1525</strain>
    </source>
</reference>
<sequence>MLPEIDTILYASDISEGSRPAFRMAVKQALKNNARIIFLHAIEPMSAERVEDYLPANANRKHTAQLMANYKARIESRIQGFLESELEVGSQLPHPPVVKVITGKPDKVILRAAIGLRASMIVMGDRESSAISRVFLGSTAQKVIHQSSVPVLIVPLKK</sequence>
<dbReference type="InterPro" id="IPR006015">
    <property type="entry name" value="Universal_stress_UspA"/>
</dbReference>
<gene>
    <name evidence="3" type="ORF">EHS89_00425</name>
</gene>
<keyword evidence="4" id="KW-1185">Reference proteome</keyword>
<evidence type="ECO:0000313" key="4">
    <source>
        <dbReference type="Proteomes" id="UP000267535"/>
    </source>
</evidence>
<protein>
    <submittedName>
        <fullName evidence="3">Universal stress protein</fullName>
    </submittedName>
</protein>
<dbReference type="Proteomes" id="UP000267535">
    <property type="component" value="Unassembled WGS sequence"/>
</dbReference>
<evidence type="ECO:0000259" key="2">
    <source>
        <dbReference type="Pfam" id="PF00582"/>
    </source>
</evidence>
<comment type="similarity">
    <text evidence="1">Belongs to the universal stress protein A family.</text>
</comment>
<proteinExistence type="inferred from homology"/>
<dbReference type="CDD" id="cd23659">
    <property type="entry name" value="USP_At3g01520-like"/>
    <property type="match status" value="1"/>
</dbReference>
<name>A0A3P1SX06_9GAMM</name>
<evidence type="ECO:0000313" key="3">
    <source>
        <dbReference type="EMBL" id="RRD01066.1"/>
    </source>
</evidence>
<dbReference type="InterPro" id="IPR006016">
    <property type="entry name" value="UspA"/>
</dbReference>
<dbReference type="InterPro" id="IPR014729">
    <property type="entry name" value="Rossmann-like_a/b/a_fold"/>
</dbReference>
<dbReference type="SUPFAM" id="SSF52402">
    <property type="entry name" value="Adenine nucleotide alpha hydrolases-like"/>
    <property type="match status" value="1"/>
</dbReference>
<dbReference type="PANTHER" id="PTHR46268">
    <property type="entry name" value="STRESS RESPONSE PROTEIN NHAX"/>
    <property type="match status" value="1"/>
</dbReference>
<evidence type="ECO:0000256" key="1">
    <source>
        <dbReference type="ARBA" id="ARBA00008791"/>
    </source>
</evidence>